<dbReference type="PANTHER" id="PTHR10492">
    <property type="match status" value="1"/>
</dbReference>
<evidence type="ECO:0000313" key="3">
    <source>
        <dbReference type="Proteomes" id="UP000499080"/>
    </source>
</evidence>
<feature type="domain" description="DNA helicase Pif1-like 2B" evidence="1">
    <location>
        <begin position="28"/>
        <end position="71"/>
    </location>
</feature>
<dbReference type="Pfam" id="PF21530">
    <property type="entry name" value="Pif1_2B_dom"/>
    <property type="match status" value="1"/>
</dbReference>
<comment type="caution">
    <text evidence="2">The sequence shown here is derived from an EMBL/GenBank/DDBJ whole genome shotgun (WGS) entry which is preliminary data.</text>
</comment>
<dbReference type="OrthoDB" id="20872at2759"/>
<keyword evidence="3" id="KW-1185">Reference proteome</keyword>
<dbReference type="EMBL" id="BGPR01007054">
    <property type="protein sequence ID" value="GBN23915.1"/>
    <property type="molecule type" value="Genomic_DNA"/>
</dbReference>
<dbReference type="InterPro" id="IPR049163">
    <property type="entry name" value="Pif1-like_2B_dom"/>
</dbReference>
<sequence>MPGNEVISESMDNIVSNDPQDQLAYTEEFLNSLTPTGMPPHKLRLKPGAIIMLLRNLAPSKGLCNGTRLIILAAWRELGDSPRDSKWLAGAWWRALASGLEKREKRGEEDLPDERVPVDKKEKVMRNEKEGGSKALKLNTCPCNNRTLGLAFYELDSMLLR</sequence>
<accession>A0A4Y2M9Y0</accession>
<evidence type="ECO:0000259" key="1">
    <source>
        <dbReference type="Pfam" id="PF21530"/>
    </source>
</evidence>
<organism evidence="2 3">
    <name type="scientific">Araneus ventricosus</name>
    <name type="common">Orbweaver spider</name>
    <name type="synonym">Epeira ventricosa</name>
    <dbReference type="NCBI Taxonomy" id="182803"/>
    <lineage>
        <taxon>Eukaryota</taxon>
        <taxon>Metazoa</taxon>
        <taxon>Ecdysozoa</taxon>
        <taxon>Arthropoda</taxon>
        <taxon>Chelicerata</taxon>
        <taxon>Arachnida</taxon>
        <taxon>Araneae</taxon>
        <taxon>Araneomorphae</taxon>
        <taxon>Entelegynae</taxon>
        <taxon>Araneoidea</taxon>
        <taxon>Araneidae</taxon>
        <taxon>Araneus</taxon>
    </lineage>
</organism>
<dbReference type="PANTHER" id="PTHR10492:SF92">
    <property type="entry name" value="ATP-DEPENDENT DNA HELICASE"/>
    <property type="match status" value="1"/>
</dbReference>
<dbReference type="Proteomes" id="UP000499080">
    <property type="component" value="Unassembled WGS sequence"/>
</dbReference>
<dbReference type="AlphaFoldDB" id="A0A4Y2M9Y0"/>
<evidence type="ECO:0000313" key="2">
    <source>
        <dbReference type="EMBL" id="GBN23915.1"/>
    </source>
</evidence>
<reference evidence="2 3" key="1">
    <citation type="journal article" date="2019" name="Sci. Rep.">
        <title>Orb-weaving spider Araneus ventricosus genome elucidates the spidroin gene catalogue.</title>
        <authorList>
            <person name="Kono N."/>
            <person name="Nakamura H."/>
            <person name="Ohtoshi R."/>
            <person name="Moran D.A.P."/>
            <person name="Shinohara A."/>
            <person name="Yoshida Y."/>
            <person name="Fujiwara M."/>
            <person name="Mori M."/>
            <person name="Tomita M."/>
            <person name="Arakawa K."/>
        </authorList>
    </citation>
    <scope>NUCLEOTIDE SEQUENCE [LARGE SCALE GENOMIC DNA]</scope>
</reference>
<name>A0A4Y2M9Y0_ARAVE</name>
<gene>
    <name evidence="2" type="ORF">AVEN_65780_1</name>
</gene>
<protein>
    <recommendedName>
        <fullName evidence="1">DNA helicase Pif1-like 2B domain-containing protein</fullName>
    </recommendedName>
</protein>
<proteinExistence type="predicted"/>